<dbReference type="AlphaFoldDB" id="A0A0B6ZMQ1"/>
<dbReference type="EMBL" id="HACG01022817">
    <property type="protein sequence ID" value="CEK69682.1"/>
    <property type="molecule type" value="Transcribed_RNA"/>
</dbReference>
<organism evidence="1">
    <name type="scientific">Arion vulgaris</name>
    <dbReference type="NCBI Taxonomy" id="1028688"/>
    <lineage>
        <taxon>Eukaryota</taxon>
        <taxon>Metazoa</taxon>
        <taxon>Spiralia</taxon>
        <taxon>Lophotrochozoa</taxon>
        <taxon>Mollusca</taxon>
        <taxon>Gastropoda</taxon>
        <taxon>Heterobranchia</taxon>
        <taxon>Euthyneura</taxon>
        <taxon>Panpulmonata</taxon>
        <taxon>Eupulmonata</taxon>
        <taxon>Stylommatophora</taxon>
        <taxon>Helicina</taxon>
        <taxon>Arionoidea</taxon>
        <taxon>Arionidae</taxon>
        <taxon>Arion</taxon>
    </lineage>
</organism>
<reference evidence="1" key="1">
    <citation type="submission" date="2014-12" db="EMBL/GenBank/DDBJ databases">
        <title>Insight into the proteome of Arion vulgaris.</title>
        <authorList>
            <person name="Aradska J."/>
            <person name="Bulat T."/>
            <person name="Smidak R."/>
            <person name="Sarate P."/>
            <person name="Gangsoo J."/>
            <person name="Sialana F."/>
            <person name="Bilban M."/>
            <person name="Lubec G."/>
        </authorList>
    </citation>
    <scope>NUCLEOTIDE SEQUENCE</scope>
    <source>
        <tissue evidence="1">Skin</tissue>
    </source>
</reference>
<protein>
    <submittedName>
        <fullName evidence="1">Uncharacterized protein</fullName>
    </submittedName>
</protein>
<accession>A0A0B6ZMQ1</accession>
<proteinExistence type="predicted"/>
<sequence>MTKENSGKADKQNLSISKVHIGCFPSQHAYSFVITNLATRDPLNTPLLEVSTYNIHSCV</sequence>
<gene>
    <name evidence="1" type="primary">ORF71184</name>
</gene>
<feature type="non-terminal residue" evidence="1">
    <location>
        <position position="59"/>
    </location>
</feature>
<name>A0A0B6ZMQ1_9EUPU</name>
<evidence type="ECO:0000313" key="1">
    <source>
        <dbReference type="EMBL" id="CEK69682.1"/>
    </source>
</evidence>